<dbReference type="InterPro" id="IPR050315">
    <property type="entry name" value="FAD-oxidoreductase_2"/>
</dbReference>
<dbReference type="STRING" id="479431.Namu_2896"/>
<dbReference type="PRINTS" id="PR00411">
    <property type="entry name" value="PNDRDTASEI"/>
</dbReference>
<dbReference type="Pfam" id="PF00890">
    <property type="entry name" value="FAD_binding_2"/>
    <property type="match status" value="1"/>
</dbReference>
<evidence type="ECO:0000313" key="6">
    <source>
        <dbReference type="EMBL" id="ACV79236.1"/>
    </source>
</evidence>
<accession>C8X9S8</accession>
<dbReference type="Gene3D" id="3.50.50.60">
    <property type="entry name" value="FAD/NAD(P)-binding domain"/>
    <property type="match status" value="2"/>
</dbReference>
<dbReference type="GO" id="GO:0008202">
    <property type="term" value="P:steroid metabolic process"/>
    <property type="evidence" value="ECO:0007669"/>
    <property type="project" value="UniProtKB-ARBA"/>
</dbReference>
<feature type="domain" description="FAD-dependent oxidoreductase 2 FAD-binding" evidence="5">
    <location>
        <begin position="21"/>
        <end position="556"/>
    </location>
</feature>
<dbReference type="KEGG" id="nml:Namu_2896"/>
<dbReference type="SUPFAM" id="SSF56425">
    <property type="entry name" value="Succinate dehydrogenase/fumarate reductase flavoprotein, catalytic domain"/>
    <property type="match status" value="1"/>
</dbReference>
<evidence type="ECO:0000313" key="7">
    <source>
        <dbReference type="Proteomes" id="UP000002218"/>
    </source>
</evidence>
<keyword evidence="3" id="KW-0274">FAD</keyword>
<organism evidence="6 7">
    <name type="scientific">Nakamurella multipartita (strain ATCC 700099 / DSM 44233 / CIP 104796 / JCM 9543 / NBRC 105858 / Y-104)</name>
    <name type="common">Microsphaera multipartita</name>
    <dbReference type="NCBI Taxonomy" id="479431"/>
    <lineage>
        <taxon>Bacteria</taxon>
        <taxon>Bacillati</taxon>
        <taxon>Actinomycetota</taxon>
        <taxon>Actinomycetes</taxon>
        <taxon>Nakamurellales</taxon>
        <taxon>Nakamurellaceae</taxon>
        <taxon>Nakamurella</taxon>
    </lineage>
</organism>
<dbReference type="FunCoup" id="C8X9S8">
    <property type="interactions" value="4"/>
</dbReference>
<dbReference type="GO" id="GO:0033765">
    <property type="term" value="F:steroid dehydrogenase activity, acting on the CH-CH group of donors"/>
    <property type="evidence" value="ECO:0007669"/>
    <property type="project" value="UniProtKB-ARBA"/>
</dbReference>
<dbReference type="Proteomes" id="UP000002218">
    <property type="component" value="Chromosome"/>
</dbReference>
<dbReference type="InterPro" id="IPR003953">
    <property type="entry name" value="FAD-dep_OxRdtase_2_FAD-bd"/>
</dbReference>
<proteinExistence type="predicted"/>
<keyword evidence="7" id="KW-1185">Reference proteome</keyword>
<evidence type="ECO:0000256" key="4">
    <source>
        <dbReference type="ARBA" id="ARBA00023002"/>
    </source>
</evidence>
<dbReference type="InterPro" id="IPR036188">
    <property type="entry name" value="FAD/NAD-bd_sf"/>
</dbReference>
<evidence type="ECO:0000259" key="5">
    <source>
        <dbReference type="Pfam" id="PF00890"/>
    </source>
</evidence>
<sequence>MPPMPSDVHRDSHREPDEQVDLLILGSGAGGLSAAVTGAHEGLSVLVLEKTEFLGGTTAYSAGTCWVPGNHYQRAAGITDDAQVASGYLDRLVGDKAPREVRESYLAHGGEAIDYFDALGVKFWHSATVVDYHPEIEGASLGGRALEPQTFDGRLLGPDDFSRVRPPVPEFALFGGTMMVRRAEVNRLLTLLKGSPRALPLAGRLGARWATDRLRYRRGTRLAMGNALVANLFHQLKQHGGRVWFTATATRLVTDETGRVTAAIVAYQGQERRIQVRRGVVLAGGGFSASTRWRREFLPEPTPQYTRASEGSTGDTLSLGMDVGGVLSAPQDDNAFWFPSSVGRRKDGSTAVFPHIWDRSKPGIVAVGADGRRFVDESVSYHRFVRAMYASGTVPAWLIIDSRALHRYGLGLIRPKLPQAYLRKYLQSGYLHRAPSIGELAVSIGVDAAGLARTVADHNRFAATGVDDEFGKGTSPFGRQYGDPEHTPNPCLGPIDQAPFYAIALVPTPLGTSLGLRTNADSQVLNAAGDPIVGLYACGNDAASMSAAEYPGAGCQVGGGLIFGYVAARHAARAATDITSTPATQEIR</sequence>
<comment type="cofactor">
    <cofactor evidence="1">
        <name>FAD</name>
        <dbReference type="ChEBI" id="CHEBI:57692"/>
    </cofactor>
</comment>
<dbReference type="AlphaFoldDB" id="C8X9S8"/>
<dbReference type="SUPFAM" id="SSF51905">
    <property type="entry name" value="FAD/NAD(P)-binding domain"/>
    <property type="match status" value="1"/>
</dbReference>
<keyword evidence="4" id="KW-0560">Oxidoreductase</keyword>
<reference evidence="6 7" key="2">
    <citation type="journal article" date="2010" name="Stand. Genomic Sci.">
        <title>Complete genome sequence of Nakamurella multipartita type strain (Y-104).</title>
        <authorList>
            <person name="Tice H."/>
            <person name="Mayilraj S."/>
            <person name="Sims D."/>
            <person name="Lapidus A."/>
            <person name="Nolan M."/>
            <person name="Lucas S."/>
            <person name="Glavina Del Rio T."/>
            <person name="Copeland A."/>
            <person name="Cheng J.F."/>
            <person name="Meincke L."/>
            <person name="Bruce D."/>
            <person name="Goodwin L."/>
            <person name="Pitluck S."/>
            <person name="Ivanova N."/>
            <person name="Mavromatis K."/>
            <person name="Ovchinnikova G."/>
            <person name="Pati A."/>
            <person name="Chen A."/>
            <person name="Palaniappan K."/>
            <person name="Land M."/>
            <person name="Hauser L."/>
            <person name="Chang Y.J."/>
            <person name="Jeffries C.D."/>
            <person name="Detter J.C."/>
            <person name="Brettin T."/>
            <person name="Rohde M."/>
            <person name="Goker M."/>
            <person name="Bristow J."/>
            <person name="Eisen J.A."/>
            <person name="Markowitz V."/>
            <person name="Hugenholtz P."/>
            <person name="Kyrpides N.C."/>
            <person name="Klenk H.P."/>
            <person name="Chen F."/>
        </authorList>
    </citation>
    <scope>NUCLEOTIDE SEQUENCE [LARGE SCALE GENOMIC DNA]</scope>
    <source>
        <strain evidence="7">ATCC 700099 / DSM 44233 / CIP 104796 / JCM 9543 / NBRC 105858 / Y-104</strain>
    </source>
</reference>
<name>C8X9S8_NAKMY</name>
<protein>
    <submittedName>
        <fullName evidence="6">Fumarate reductase/succinate dehydrogenase flavoprotein domain protein</fullName>
    </submittedName>
</protein>
<dbReference type="InParanoid" id="C8X9S8"/>
<dbReference type="EMBL" id="CP001737">
    <property type="protein sequence ID" value="ACV79236.1"/>
    <property type="molecule type" value="Genomic_DNA"/>
</dbReference>
<dbReference type="PANTHER" id="PTHR43400:SF10">
    <property type="entry name" value="3-OXOSTEROID 1-DEHYDROGENASE"/>
    <property type="match status" value="1"/>
</dbReference>
<dbReference type="Gene3D" id="3.90.700.10">
    <property type="entry name" value="Succinate dehydrogenase/fumarate reductase flavoprotein, catalytic domain"/>
    <property type="match status" value="1"/>
</dbReference>
<dbReference type="HOGENOM" id="CLU_011398_4_2_11"/>
<dbReference type="InterPro" id="IPR027477">
    <property type="entry name" value="Succ_DH/fumarate_Rdtase_cat_sf"/>
</dbReference>
<reference evidence="7" key="1">
    <citation type="submission" date="2009-09" db="EMBL/GenBank/DDBJ databases">
        <title>The complete genome of Nakamurella multipartita DSM 44233.</title>
        <authorList>
            <consortium name="US DOE Joint Genome Institute (JGI-PGF)"/>
            <person name="Lucas S."/>
            <person name="Copeland A."/>
            <person name="Lapidus A."/>
            <person name="Glavina del Rio T."/>
            <person name="Dalin E."/>
            <person name="Tice H."/>
            <person name="Bruce D."/>
            <person name="Goodwin L."/>
            <person name="Pitluck S."/>
            <person name="Kyrpides N."/>
            <person name="Mavromatis K."/>
            <person name="Ivanova N."/>
            <person name="Ovchinnikova G."/>
            <person name="Sims D."/>
            <person name="Meincke L."/>
            <person name="Brettin T."/>
            <person name="Detter J.C."/>
            <person name="Han C."/>
            <person name="Larimer F."/>
            <person name="Land M."/>
            <person name="Hauser L."/>
            <person name="Markowitz V."/>
            <person name="Cheng J.-F."/>
            <person name="Hugenholtz P."/>
            <person name="Woyke T."/>
            <person name="Wu D."/>
            <person name="Klenk H.-P."/>
            <person name="Eisen J.A."/>
        </authorList>
    </citation>
    <scope>NUCLEOTIDE SEQUENCE [LARGE SCALE GENOMIC DNA]</scope>
    <source>
        <strain evidence="7">ATCC 700099 / DSM 44233 / CIP 104796 / JCM 9543 / NBRC 105858 / Y-104</strain>
    </source>
</reference>
<evidence type="ECO:0000256" key="3">
    <source>
        <dbReference type="ARBA" id="ARBA00022827"/>
    </source>
</evidence>
<keyword evidence="2" id="KW-0285">Flavoprotein</keyword>
<dbReference type="PANTHER" id="PTHR43400">
    <property type="entry name" value="FUMARATE REDUCTASE"/>
    <property type="match status" value="1"/>
</dbReference>
<gene>
    <name evidence="6" type="ordered locus">Namu_2896</name>
</gene>
<dbReference type="eggNOG" id="COG1053">
    <property type="taxonomic scope" value="Bacteria"/>
</dbReference>
<evidence type="ECO:0000256" key="2">
    <source>
        <dbReference type="ARBA" id="ARBA00022630"/>
    </source>
</evidence>
<evidence type="ECO:0000256" key="1">
    <source>
        <dbReference type="ARBA" id="ARBA00001974"/>
    </source>
</evidence>